<reference evidence="1 2" key="1">
    <citation type="journal article" date="2018" name="Sci. Rep.">
        <title>Genomic signatures of local adaptation to the degree of environmental predictability in rotifers.</title>
        <authorList>
            <person name="Franch-Gras L."/>
            <person name="Hahn C."/>
            <person name="Garcia-Roger E.M."/>
            <person name="Carmona M.J."/>
            <person name="Serra M."/>
            <person name="Gomez A."/>
        </authorList>
    </citation>
    <scope>NUCLEOTIDE SEQUENCE [LARGE SCALE GENOMIC DNA]</scope>
    <source>
        <strain evidence="1">HYR1</strain>
    </source>
</reference>
<name>A0A3M7RMJ9_BRAPC</name>
<evidence type="ECO:0000313" key="2">
    <source>
        <dbReference type="Proteomes" id="UP000276133"/>
    </source>
</evidence>
<comment type="caution">
    <text evidence="1">The sequence shown here is derived from an EMBL/GenBank/DDBJ whole genome shotgun (WGS) entry which is preliminary data.</text>
</comment>
<dbReference type="AlphaFoldDB" id="A0A3M7RMJ9"/>
<keyword evidence="2" id="KW-1185">Reference proteome</keyword>
<dbReference type="Proteomes" id="UP000276133">
    <property type="component" value="Unassembled WGS sequence"/>
</dbReference>
<accession>A0A3M7RMJ9</accession>
<gene>
    <name evidence="1" type="ORF">BpHYR1_021791</name>
</gene>
<evidence type="ECO:0000313" key="1">
    <source>
        <dbReference type="EMBL" id="RNA24744.1"/>
    </source>
</evidence>
<sequence length="62" mass="7180">MNNLHRTSAHCPARLKLKNNKIGISSSWLKMTLFYLEFFINNNKLEIAESVDYRGSLLLHTS</sequence>
<proteinExistence type="predicted"/>
<organism evidence="1 2">
    <name type="scientific">Brachionus plicatilis</name>
    <name type="common">Marine rotifer</name>
    <name type="synonym">Brachionus muelleri</name>
    <dbReference type="NCBI Taxonomy" id="10195"/>
    <lineage>
        <taxon>Eukaryota</taxon>
        <taxon>Metazoa</taxon>
        <taxon>Spiralia</taxon>
        <taxon>Gnathifera</taxon>
        <taxon>Rotifera</taxon>
        <taxon>Eurotatoria</taxon>
        <taxon>Monogononta</taxon>
        <taxon>Pseudotrocha</taxon>
        <taxon>Ploima</taxon>
        <taxon>Brachionidae</taxon>
        <taxon>Brachionus</taxon>
    </lineage>
</organism>
<protein>
    <submittedName>
        <fullName evidence="1">Uncharacterized protein</fullName>
    </submittedName>
</protein>
<dbReference type="EMBL" id="REGN01003054">
    <property type="protein sequence ID" value="RNA24744.1"/>
    <property type="molecule type" value="Genomic_DNA"/>
</dbReference>